<dbReference type="Pfam" id="PF22784">
    <property type="entry name" value="PTP-SAK"/>
    <property type="match status" value="1"/>
</dbReference>
<name>A0ABU0X768_9PSEU</name>
<sequence length="143" mass="15715">MGDSMWDATAPGVLRLPSGKLVRGRGLRRPLPDGPEPQFGLYLLGSEPPETTWRRTWVRWPDFRLPSDPAALATALRDVLSRAGTERVEVACGGGMGRTGTALACLAVLDGVPAAEAVAYVRTHYARRAVETPWQKRFVTRFR</sequence>
<evidence type="ECO:0000313" key="4">
    <source>
        <dbReference type="Proteomes" id="UP001225605"/>
    </source>
</evidence>
<dbReference type="EMBL" id="NSDM01000009">
    <property type="protein sequence ID" value="MDQ2586459.1"/>
    <property type="molecule type" value="Genomic_DNA"/>
</dbReference>
<protein>
    <submittedName>
        <fullName evidence="3">Protein phosphatase</fullName>
    </submittedName>
</protein>
<keyword evidence="4" id="KW-1185">Reference proteome</keyword>
<keyword evidence="1" id="KW-0378">Hydrolase</keyword>
<evidence type="ECO:0000259" key="2">
    <source>
        <dbReference type="PROSITE" id="PS50056"/>
    </source>
</evidence>
<gene>
    <name evidence="3" type="ORF">CKY47_21175</name>
</gene>
<dbReference type="InterPro" id="IPR029021">
    <property type="entry name" value="Prot-tyrosine_phosphatase-like"/>
</dbReference>
<dbReference type="InterPro" id="IPR057023">
    <property type="entry name" value="PTP-SAK"/>
</dbReference>
<dbReference type="SUPFAM" id="SSF52799">
    <property type="entry name" value="(Phosphotyrosine protein) phosphatases II"/>
    <property type="match status" value="1"/>
</dbReference>
<dbReference type="Proteomes" id="UP001225605">
    <property type="component" value="Unassembled WGS sequence"/>
</dbReference>
<evidence type="ECO:0000313" key="3">
    <source>
        <dbReference type="EMBL" id="MDQ2586459.1"/>
    </source>
</evidence>
<dbReference type="Gene3D" id="3.90.190.10">
    <property type="entry name" value="Protein tyrosine phosphatase superfamily"/>
    <property type="match status" value="1"/>
</dbReference>
<comment type="caution">
    <text evidence="3">The sequence shown here is derived from an EMBL/GenBank/DDBJ whole genome shotgun (WGS) entry which is preliminary data.</text>
</comment>
<dbReference type="InterPro" id="IPR000387">
    <property type="entry name" value="Tyr_Pase_dom"/>
</dbReference>
<dbReference type="PROSITE" id="PS50056">
    <property type="entry name" value="TYR_PHOSPHATASE_2"/>
    <property type="match status" value="1"/>
</dbReference>
<reference evidence="3 4" key="1">
    <citation type="submission" date="2017-06" db="EMBL/GenBank/DDBJ databases">
        <title>Cultured bacterium strain Saccharothrix yanglingensis Hhs.015.</title>
        <authorList>
            <person name="Xia Y."/>
        </authorList>
    </citation>
    <scope>NUCLEOTIDE SEQUENCE [LARGE SCALE GENOMIC DNA]</scope>
    <source>
        <strain evidence="3 4">Hhs.015</strain>
    </source>
</reference>
<feature type="domain" description="Tyrosine specific protein phosphatases" evidence="2">
    <location>
        <begin position="70"/>
        <end position="124"/>
    </location>
</feature>
<accession>A0ABU0X768</accession>
<organism evidence="3 4">
    <name type="scientific">Saccharothrix yanglingensis</name>
    <dbReference type="NCBI Taxonomy" id="659496"/>
    <lineage>
        <taxon>Bacteria</taxon>
        <taxon>Bacillati</taxon>
        <taxon>Actinomycetota</taxon>
        <taxon>Actinomycetes</taxon>
        <taxon>Pseudonocardiales</taxon>
        <taxon>Pseudonocardiaceae</taxon>
        <taxon>Saccharothrix</taxon>
    </lineage>
</organism>
<proteinExistence type="predicted"/>
<evidence type="ECO:0000256" key="1">
    <source>
        <dbReference type="ARBA" id="ARBA00022801"/>
    </source>
</evidence>